<comment type="catalytic activity">
    <reaction evidence="3">
        <text>an (S)-2-haloacid + H2O = a (2R)-2-hydroxycarboxylate + a halide anion + H(+)</text>
        <dbReference type="Rhea" id="RHEA:11192"/>
        <dbReference type="ChEBI" id="CHEBI:15377"/>
        <dbReference type="ChEBI" id="CHEBI:15378"/>
        <dbReference type="ChEBI" id="CHEBI:16042"/>
        <dbReference type="ChEBI" id="CHEBI:58314"/>
        <dbReference type="ChEBI" id="CHEBI:137405"/>
        <dbReference type="EC" id="3.8.1.2"/>
    </reaction>
</comment>
<organism evidence="4 5">
    <name type="scientific">Pelagovum pacificum</name>
    <dbReference type="NCBI Taxonomy" id="2588711"/>
    <lineage>
        <taxon>Bacteria</taxon>
        <taxon>Pseudomonadati</taxon>
        <taxon>Pseudomonadota</taxon>
        <taxon>Alphaproteobacteria</taxon>
        <taxon>Rhodobacterales</taxon>
        <taxon>Paracoccaceae</taxon>
        <taxon>Pelagovum</taxon>
    </lineage>
</organism>
<dbReference type="EMBL" id="VFFF01000001">
    <property type="protein sequence ID" value="TNY33378.1"/>
    <property type="molecule type" value="Genomic_DNA"/>
</dbReference>
<dbReference type="InterPro" id="IPR023198">
    <property type="entry name" value="PGP-like_dom2"/>
</dbReference>
<gene>
    <name evidence="4" type="ORF">FHY64_08930</name>
</gene>
<dbReference type="InterPro" id="IPR006328">
    <property type="entry name" value="2-HAD"/>
</dbReference>
<dbReference type="SFLD" id="SFLDF00045">
    <property type="entry name" value="2-haloacid_dehalogenase"/>
    <property type="match status" value="1"/>
</dbReference>
<evidence type="ECO:0000256" key="2">
    <source>
        <dbReference type="ARBA" id="ARBA00022801"/>
    </source>
</evidence>
<comment type="caution">
    <text evidence="4">The sequence shown here is derived from an EMBL/GenBank/DDBJ whole genome shotgun (WGS) entry which is preliminary data.</text>
</comment>
<proteinExistence type="inferred from homology"/>
<accession>A0A5C5GF80</accession>
<dbReference type="SFLD" id="SFLDS00003">
    <property type="entry name" value="Haloacid_Dehalogenase"/>
    <property type="match status" value="1"/>
</dbReference>
<dbReference type="PANTHER" id="PTHR43316">
    <property type="entry name" value="HYDROLASE, HALOACID DELAHOGENASE-RELATED"/>
    <property type="match status" value="1"/>
</dbReference>
<keyword evidence="2 3" id="KW-0378">Hydrolase</keyword>
<evidence type="ECO:0000313" key="5">
    <source>
        <dbReference type="Proteomes" id="UP000314011"/>
    </source>
</evidence>
<dbReference type="Pfam" id="PF00702">
    <property type="entry name" value="Hydrolase"/>
    <property type="match status" value="1"/>
</dbReference>
<dbReference type="PANTHER" id="PTHR43316:SF3">
    <property type="entry name" value="HALOACID DEHALOGENASE, TYPE II (AFU_ORTHOLOGUE AFUA_2G07750)-RELATED"/>
    <property type="match status" value="1"/>
</dbReference>
<dbReference type="OrthoDB" id="7989657at2"/>
<sequence>MTITTCIFDAYGTLLDVNAAARTAAAEPGHERLSDAWPALSEAWRRKQLEYSWLRAVADRHTDFWEVTRDALDWAMEATDLDDAILRDRLLDLYRTLDAYPEVPATLAALKDRGLATGILSNGSPAMLSTAVRSAGIEGSLDHVLSVESVGVYKPHPSVYALVTDSFGCTRDDVLFVSSNGWDIAGASAFGFRTLWVNRTGQPQDRLFAGPNATAPDLTSMEDHL</sequence>
<dbReference type="PRINTS" id="PR00413">
    <property type="entry name" value="HADHALOGNASE"/>
</dbReference>
<dbReference type="InterPro" id="IPR006439">
    <property type="entry name" value="HAD-SF_hydro_IA"/>
</dbReference>
<dbReference type="NCBIfam" id="TIGR01428">
    <property type="entry name" value="HAD_type_II"/>
    <property type="match status" value="1"/>
</dbReference>
<dbReference type="SUPFAM" id="SSF56784">
    <property type="entry name" value="HAD-like"/>
    <property type="match status" value="1"/>
</dbReference>
<dbReference type="CDD" id="cd02588">
    <property type="entry name" value="HAD_L2-DEX"/>
    <property type="match status" value="1"/>
</dbReference>
<reference evidence="4 5" key="1">
    <citation type="submission" date="2019-06" db="EMBL/GenBank/DDBJ databases">
        <title>Genome of new Rhodobacteraceae sp. SM1903.</title>
        <authorList>
            <person name="Ren X."/>
        </authorList>
    </citation>
    <scope>NUCLEOTIDE SEQUENCE [LARGE SCALE GENOMIC DNA]</scope>
    <source>
        <strain evidence="4 5">SM1903</strain>
    </source>
</reference>
<dbReference type="Gene3D" id="3.40.50.1000">
    <property type="entry name" value="HAD superfamily/HAD-like"/>
    <property type="match status" value="1"/>
</dbReference>
<dbReference type="RefSeq" id="WP_140194063.1">
    <property type="nucleotide sequence ID" value="NZ_CP065915.1"/>
</dbReference>
<keyword evidence="5" id="KW-1185">Reference proteome</keyword>
<evidence type="ECO:0000313" key="4">
    <source>
        <dbReference type="EMBL" id="TNY33378.1"/>
    </source>
</evidence>
<evidence type="ECO:0000256" key="1">
    <source>
        <dbReference type="ARBA" id="ARBA00008106"/>
    </source>
</evidence>
<dbReference type="Proteomes" id="UP000314011">
    <property type="component" value="Unassembled WGS sequence"/>
</dbReference>
<dbReference type="AlphaFoldDB" id="A0A5C5GF80"/>
<dbReference type="GO" id="GO:0018784">
    <property type="term" value="F:(S)-2-haloacid dehalogenase activity"/>
    <property type="evidence" value="ECO:0007669"/>
    <property type="project" value="UniProtKB-UniRule"/>
</dbReference>
<dbReference type="SFLD" id="SFLDG01135">
    <property type="entry name" value="C1.5.6:_HAD__Beta-PGM__Phospha"/>
    <property type="match status" value="1"/>
</dbReference>
<comment type="function">
    <text evidence="3">Catalyzes the hydrolytic dehalogenation of small (S)-2-haloalkanoic acids to yield the corresponding (R)-2-hydroxyalkanoic acids.</text>
</comment>
<protein>
    <recommendedName>
        <fullName evidence="3">(S)-2-haloacid dehalogenase</fullName>
        <ecNumber evidence="3">3.8.1.2</ecNumber>
    </recommendedName>
    <alternativeName>
        <fullName evidence="3">2-haloalkanoic acid dehalogenase</fullName>
    </alternativeName>
    <alternativeName>
        <fullName evidence="3">Halocarboxylic acid halidohydrolase</fullName>
    </alternativeName>
    <alternativeName>
        <fullName evidence="3">L-2-haloacid dehalogenase</fullName>
    </alternativeName>
</protein>
<dbReference type="InterPro" id="IPR023214">
    <property type="entry name" value="HAD_sf"/>
</dbReference>
<dbReference type="SFLD" id="SFLDG01129">
    <property type="entry name" value="C1.5:_HAD__Beta-PGM__Phosphata"/>
    <property type="match status" value="1"/>
</dbReference>
<name>A0A5C5GF80_9RHOB</name>
<dbReference type="EC" id="3.8.1.2" evidence="3"/>
<evidence type="ECO:0000256" key="3">
    <source>
        <dbReference type="RuleBase" id="RU368077"/>
    </source>
</evidence>
<dbReference type="InterPro" id="IPR036412">
    <property type="entry name" value="HAD-like_sf"/>
</dbReference>
<dbReference type="Gene3D" id="1.10.150.240">
    <property type="entry name" value="Putative phosphatase, domain 2"/>
    <property type="match status" value="1"/>
</dbReference>
<dbReference type="InterPro" id="IPR051540">
    <property type="entry name" value="S-2-haloacid_dehalogenase"/>
</dbReference>
<dbReference type="NCBIfam" id="TIGR01493">
    <property type="entry name" value="HAD-SF-IA-v2"/>
    <property type="match status" value="1"/>
</dbReference>
<comment type="similarity">
    <text evidence="1 3">Belongs to the HAD-like hydrolase superfamily. S-2-haloalkanoic acid dehalogenase family.</text>
</comment>